<evidence type="ECO:0000313" key="3">
    <source>
        <dbReference type="EMBL" id="MEE2034711.1"/>
    </source>
</evidence>
<dbReference type="Gene3D" id="1.10.1660.10">
    <property type="match status" value="1"/>
</dbReference>
<evidence type="ECO:0000259" key="2">
    <source>
        <dbReference type="PROSITE" id="PS50937"/>
    </source>
</evidence>
<keyword evidence="1" id="KW-0238">DNA-binding</keyword>
<name>A0ABU7JXG7_9NOCA</name>
<keyword evidence="4" id="KW-1185">Reference proteome</keyword>
<dbReference type="PROSITE" id="PS50937">
    <property type="entry name" value="HTH_MERR_2"/>
    <property type="match status" value="1"/>
</dbReference>
<dbReference type="Pfam" id="PF13411">
    <property type="entry name" value="MerR_1"/>
    <property type="match status" value="1"/>
</dbReference>
<reference evidence="3 4" key="1">
    <citation type="submission" date="2023-08" db="EMBL/GenBank/DDBJ databases">
        <authorList>
            <person name="Girao M."/>
            <person name="Carvalho M.F."/>
        </authorList>
    </citation>
    <scope>NUCLEOTIDE SEQUENCE [LARGE SCALE GENOMIC DNA]</scope>
    <source>
        <strain evidence="3 4">CC-R104</strain>
    </source>
</reference>
<comment type="caution">
    <text evidence="3">The sequence shown here is derived from an EMBL/GenBank/DDBJ whole genome shotgun (WGS) entry which is preliminary data.</text>
</comment>
<dbReference type="PROSITE" id="PS00552">
    <property type="entry name" value="HTH_MERR_1"/>
    <property type="match status" value="1"/>
</dbReference>
<dbReference type="PANTHER" id="PTHR30204:SF90">
    <property type="entry name" value="HTH-TYPE TRANSCRIPTIONAL ACTIVATOR MTA"/>
    <property type="match status" value="1"/>
</dbReference>
<dbReference type="InterPro" id="IPR009061">
    <property type="entry name" value="DNA-bd_dom_put_sf"/>
</dbReference>
<organism evidence="3 4">
    <name type="scientific">Rhodococcus chondri</name>
    <dbReference type="NCBI Taxonomy" id="3065941"/>
    <lineage>
        <taxon>Bacteria</taxon>
        <taxon>Bacillati</taxon>
        <taxon>Actinomycetota</taxon>
        <taxon>Actinomycetes</taxon>
        <taxon>Mycobacteriales</taxon>
        <taxon>Nocardiaceae</taxon>
        <taxon>Rhodococcus</taxon>
    </lineage>
</organism>
<dbReference type="InterPro" id="IPR047057">
    <property type="entry name" value="MerR_fam"/>
</dbReference>
<accession>A0ABU7JXG7</accession>
<dbReference type="SMART" id="SM00422">
    <property type="entry name" value="HTH_MERR"/>
    <property type="match status" value="1"/>
</dbReference>
<dbReference type="SUPFAM" id="SSF46955">
    <property type="entry name" value="Putative DNA-binding domain"/>
    <property type="match status" value="1"/>
</dbReference>
<sequence length="197" mass="21776">MQKAGFGQVWKVGQLAAETGLTVRTLHHYDHIGLVQPSGRTASGHRLYEEDDVQRLYQVLALRQLGLSLEVVATVVAGAASLQEVLAAHRQYLDERLIATRRLRAHVVTLSEAARTSANASTADFLELIRGVVMVDDTVKKYFSDLQLADLAERRARSERAAHRSVRRPFVVSGVIHAMPGTNFPRLPLDVSDNLSE</sequence>
<evidence type="ECO:0000313" key="4">
    <source>
        <dbReference type="Proteomes" id="UP001331936"/>
    </source>
</evidence>
<evidence type="ECO:0000256" key="1">
    <source>
        <dbReference type="ARBA" id="ARBA00023125"/>
    </source>
</evidence>
<dbReference type="PANTHER" id="PTHR30204">
    <property type="entry name" value="REDOX-CYCLING DRUG-SENSING TRANSCRIPTIONAL ACTIVATOR SOXR"/>
    <property type="match status" value="1"/>
</dbReference>
<proteinExistence type="predicted"/>
<dbReference type="EMBL" id="JAUZMZ010000176">
    <property type="protein sequence ID" value="MEE2034711.1"/>
    <property type="molecule type" value="Genomic_DNA"/>
</dbReference>
<dbReference type="Proteomes" id="UP001331936">
    <property type="component" value="Unassembled WGS sequence"/>
</dbReference>
<dbReference type="PRINTS" id="PR00040">
    <property type="entry name" value="HTHMERR"/>
</dbReference>
<feature type="domain" description="HTH merR-type" evidence="2">
    <location>
        <begin position="9"/>
        <end position="78"/>
    </location>
</feature>
<dbReference type="InterPro" id="IPR000551">
    <property type="entry name" value="MerR-type_HTH_dom"/>
</dbReference>
<gene>
    <name evidence="3" type="ORF">Q8814_21800</name>
</gene>
<dbReference type="RefSeq" id="WP_330154073.1">
    <property type="nucleotide sequence ID" value="NZ_JAUZMZ010000176.1"/>
</dbReference>
<protein>
    <submittedName>
        <fullName evidence="3">MerR family transcriptional regulator</fullName>
    </submittedName>
</protein>